<evidence type="ECO:0000313" key="2">
    <source>
        <dbReference type="Proteomes" id="UP000235786"/>
    </source>
</evidence>
<dbReference type="Proteomes" id="UP000235786">
    <property type="component" value="Unassembled WGS sequence"/>
</dbReference>
<dbReference type="PANTHER" id="PTHR35896:SF3">
    <property type="entry name" value="MAJOR FACILITATOR SUPERFAMILY TRANSPORTER"/>
    <property type="match status" value="1"/>
</dbReference>
<evidence type="ECO:0000313" key="1">
    <source>
        <dbReference type="EMBL" id="PMD32700.1"/>
    </source>
</evidence>
<reference evidence="1 2" key="1">
    <citation type="submission" date="2016-04" db="EMBL/GenBank/DDBJ databases">
        <title>A degradative enzymes factory behind the ericoid mycorrhizal symbiosis.</title>
        <authorList>
            <consortium name="DOE Joint Genome Institute"/>
            <person name="Martino E."/>
            <person name="Morin E."/>
            <person name="Grelet G."/>
            <person name="Kuo A."/>
            <person name="Kohler A."/>
            <person name="Daghino S."/>
            <person name="Barry K."/>
            <person name="Choi C."/>
            <person name="Cichocki N."/>
            <person name="Clum A."/>
            <person name="Copeland A."/>
            <person name="Hainaut M."/>
            <person name="Haridas S."/>
            <person name="Labutti K."/>
            <person name="Lindquist E."/>
            <person name="Lipzen A."/>
            <person name="Khouja H.-R."/>
            <person name="Murat C."/>
            <person name="Ohm R."/>
            <person name="Olson A."/>
            <person name="Spatafora J."/>
            <person name="Veneault-Fourrey C."/>
            <person name="Henrissat B."/>
            <person name="Grigoriev I."/>
            <person name="Martin F."/>
            <person name="Perotto S."/>
        </authorList>
    </citation>
    <scope>NUCLEOTIDE SEQUENCE [LARGE SCALE GENOMIC DNA]</scope>
    <source>
        <strain evidence="1 2">F</strain>
    </source>
</reference>
<dbReference type="InterPro" id="IPR053008">
    <property type="entry name" value="Phomopsin_biosynth_assoc"/>
</dbReference>
<dbReference type="PANTHER" id="PTHR35896">
    <property type="entry name" value="IG-LIKE DOMAIN-CONTAINING PROTEIN"/>
    <property type="match status" value="1"/>
</dbReference>
<proteinExistence type="predicted"/>
<dbReference type="AlphaFoldDB" id="A0A2J6R2F3"/>
<sequence>WSSCGDSLETARNRNCSFDLISFAWQTPECYDTELVSEFASWNNWTFYADDKFTSPVSQEIAIQGNRTPLFVKWDYHIVHCTFMWRQMHRAYERGWIDSHLGNYSHTLHCQHMILMDSSAAEHAITVARVIYPQCTKMG</sequence>
<gene>
    <name evidence="1" type="ORF">L207DRAFT_395968</name>
</gene>
<feature type="non-terminal residue" evidence="1">
    <location>
        <position position="139"/>
    </location>
</feature>
<protein>
    <submittedName>
        <fullName evidence="1">Uncharacterized protein</fullName>
    </submittedName>
</protein>
<dbReference type="STRING" id="1149755.A0A2J6R2F3"/>
<feature type="non-terminal residue" evidence="1">
    <location>
        <position position="1"/>
    </location>
</feature>
<organism evidence="1 2">
    <name type="scientific">Hyaloscypha variabilis (strain UAMH 11265 / GT02V1 / F)</name>
    <name type="common">Meliniomyces variabilis</name>
    <dbReference type="NCBI Taxonomy" id="1149755"/>
    <lineage>
        <taxon>Eukaryota</taxon>
        <taxon>Fungi</taxon>
        <taxon>Dikarya</taxon>
        <taxon>Ascomycota</taxon>
        <taxon>Pezizomycotina</taxon>
        <taxon>Leotiomycetes</taxon>
        <taxon>Helotiales</taxon>
        <taxon>Hyaloscyphaceae</taxon>
        <taxon>Hyaloscypha</taxon>
        <taxon>Hyaloscypha variabilis</taxon>
    </lineage>
</organism>
<name>A0A2J6R2F3_HYAVF</name>
<dbReference type="OrthoDB" id="3501153at2759"/>
<dbReference type="EMBL" id="KZ613958">
    <property type="protein sequence ID" value="PMD32700.1"/>
    <property type="molecule type" value="Genomic_DNA"/>
</dbReference>
<accession>A0A2J6R2F3</accession>
<keyword evidence="2" id="KW-1185">Reference proteome</keyword>